<feature type="transmembrane region" description="Helical" evidence="8">
    <location>
        <begin position="175"/>
        <end position="202"/>
    </location>
</feature>
<accession>A0AAY5KHU8</accession>
<comment type="similarity">
    <text evidence="6">Belongs to the MAL family.</text>
</comment>
<evidence type="ECO:0000256" key="7">
    <source>
        <dbReference type="PROSITE-ProRule" id="PRU00581"/>
    </source>
</evidence>
<evidence type="ECO:0000259" key="9">
    <source>
        <dbReference type="PROSITE" id="PS51225"/>
    </source>
</evidence>
<evidence type="ECO:0000256" key="1">
    <source>
        <dbReference type="ARBA" id="ARBA00004141"/>
    </source>
</evidence>
<comment type="subcellular location">
    <subcellularLocation>
        <location evidence="1">Membrane</location>
        <topology evidence="1">Multi-pass membrane protein</topology>
    </subcellularLocation>
</comment>
<organism evidence="10 11">
    <name type="scientific">Esox lucius</name>
    <name type="common">Northern pike</name>
    <dbReference type="NCBI Taxonomy" id="8010"/>
    <lineage>
        <taxon>Eukaryota</taxon>
        <taxon>Metazoa</taxon>
        <taxon>Chordata</taxon>
        <taxon>Craniata</taxon>
        <taxon>Vertebrata</taxon>
        <taxon>Euteleostomi</taxon>
        <taxon>Actinopterygii</taxon>
        <taxon>Neopterygii</taxon>
        <taxon>Teleostei</taxon>
        <taxon>Protacanthopterygii</taxon>
        <taxon>Esociformes</taxon>
        <taxon>Esocidae</taxon>
        <taxon>Esox</taxon>
    </lineage>
</organism>
<name>A0AAY5KHU8_ESOLU</name>
<dbReference type="Proteomes" id="UP000265140">
    <property type="component" value="Chromosome 5"/>
</dbReference>
<keyword evidence="2 7" id="KW-0812">Transmembrane</keyword>
<dbReference type="PANTHER" id="PTHR17068">
    <property type="entry name" value="MYELOID-ASSOCIATED DIFFERENTIATION MARKER MYADM FAMILY MEMBER"/>
    <property type="match status" value="1"/>
</dbReference>
<feature type="transmembrane region" description="Helical" evidence="8">
    <location>
        <begin position="260"/>
        <end position="280"/>
    </location>
</feature>
<feature type="domain" description="MARVEL" evidence="9">
    <location>
        <begin position="137"/>
        <end position="283"/>
    </location>
</feature>
<dbReference type="RefSeq" id="XP_010887190.1">
    <property type="nucleotide sequence ID" value="XM_010888888.3"/>
</dbReference>
<dbReference type="InterPro" id="IPR047123">
    <property type="entry name" value="MYADM-like"/>
</dbReference>
<keyword evidence="3" id="KW-0677">Repeat</keyword>
<evidence type="ECO:0000256" key="6">
    <source>
        <dbReference type="ARBA" id="ARBA00034721"/>
    </source>
</evidence>
<dbReference type="AlphaFoldDB" id="A0AAY5KHU8"/>
<reference evidence="10 11" key="1">
    <citation type="submission" date="2020-02" db="EMBL/GenBank/DDBJ databases">
        <title>Esox lucius (northern pike) genome, fEsoLuc1, primary haplotype.</title>
        <authorList>
            <person name="Myers G."/>
            <person name="Karagic N."/>
            <person name="Meyer A."/>
            <person name="Pippel M."/>
            <person name="Reichard M."/>
            <person name="Winkler S."/>
            <person name="Tracey A."/>
            <person name="Sims Y."/>
            <person name="Howe K."/>
            <person name="Rhie A."/>
            <person name="Formenti G."/>
            <person name="Durbin R."/>
            <person name="Fedrigo O."/>
            <person name="Jarvis E.D."/>
        </authorList>
    </citation>
    <scope>NUCLEOTIDE SEQUENCE [LARGE SCALE GENOMIC DNA]</scope>
</reference>
<sequence>MCQYFRILSNVLRLVEIILCVLALIIPLFRGRMVNPYGIYCQFVWVFSAAVAVVLLVFEIRALNVLLAACLPDWDDLCCGLTMLCAFMVTAATLIFAIVFGCLSCISSSFCVIFSLAAAVVFLVDSVLRKMKCPKGYLSNLRGILRLTEAVVTCVVLAGSTNYFLGVEKEFRPPAMVWCIVVYVVCFPVTVLIVIVNLCSLLKGFIACIGLNKLELVFNIVAVILYLSALILWPVFGYKHYREYNPPNCDYCRHDDLDVVTVGTVVNLVLYVVDLVFSVLDRKL</sequence>
<dbReference type="GO" id="GO:0016020">
    <property type="term" value="C:membrane"/>
    <property type="evidence" value="ECO:0007669"/>
    <property type="project" value="UniProtKB-SubCell"/>
</dbReference>
<dbReference type="Pfam" id="PF01284">
    <property type="entry name" value="MARVEL"/>
    <property type="match status" value="1"/>
</dbReference>
<evidence type="ECO:0000256" key="3">
    <source>
        <dbReference type="ARBA" id="ARBA00022737"/>
    </source>
</evidence>
<feature type="transmembrane region" description="Helical" evidence="8">
    <location>
        <begin position="106"/>
        <end position="124"/>
    </location>
</feature>
<dbReference type="KEGG" id="els:105021312"/>
<feature type="transmembrane region" description="Helical" evidence="8">
    <location>
        <begin position="37"/>
        <end position="58"/>
    </location>
</feature>
<proteinExistence type="inferred from homology"/>
<feature type="transmembrane region" description="Helical" evidence="8">
    <location>
        <begin position="12"/>
        <end position="31"/>
    </location>
</feature>
<reference evidence="10" key="3">
    <citation type="submission" date="2025-09" db="UniProtKB">
        <authorList>
            <consortium name="Ensembl"/>
        </authorList>
    </citation>
    <scope>IDENTIFICATION</scope>
</reference>
<dbReference type="InterPro" id="IPR008253">
    <property type="entry name" value="Marvel"/>
</dbReference>
<feature type="transmembrane region" description="Helical" evidence="8">
    <location>
        <begin position="144"/>
        <end position="163"/>
    </location>
</feature>
<evidence type="ECO:0000256" key="8">
    <source>
        <dbReference type="SAM" id="Phobius"/>
    </source>
</evidence>
<evidence type="ECO:0000256" key="2">
    <source>
        <dbReference type="ARBA" id="ARBA00022692"/>
    </source>
</evidence>
<keyword evidence="4 8" id="KW-1133">Transmembrane helix</keyword>
<feature type="transmembrane region" description="Helical" evidence="8">
    <location>
        <begin position="214"/>
        <end position="236"/>
    </location>
</feature>
<keyword evidence="5 7" id="KW-0472">Membrane</keyword>
<protein>
    <recommendedName>
        <fullName evidence="9">MARVEL domain-containing protein</fullName>
    </recommendedName>
</protein>
<evidence type="ECO:0000313" key="11">
    <source>
        <dbReference type="Proteomes" id="UP000265140"/>
    </source>
</evidence>
<dbReference type="PROSITE" id="PS51225">
    <property type="entry name" value="MARVEL"/>
    <property type="match status" value="1"/>
</dbReference>
<dbReference type="Ensembl" id="ENSELUT00000091254.1">
    <property type="protein sequence ID" value="ENSELUP00000087850.1"/>
    <property type="gene ID" value="ENSELUG00000041223.1"/>
</dbReference>
<reference evidence="10" key="2">
    <citation type="submission" date="2025-08" db="UniProtKB">
        <authorList>
            <consortium name="Ensembl"/>
        </authorList>
    </citation>
    <scope>IDENTIFICATION</scope>
</reference>
<evidence type="ECO:0000313" key="10">
    <source>
        <dbReference type="Ensembl" id="ENSELUP00000087850.1"/>
    </source>
</evidence>
<feature type="transmembrane region" description="Helical" evidence="8">
    <location>
        <begin position="79"/>
        <end position="100"/>
    </location>
</feature>
<dbReference type="GeneTree" id="ENSGT00950000182933"/>
<dbReference type="GeneID" id="105021312"/>
<keyword evidence="11" id="KW-1185">Reference proteome</keyword>
<dbReference type="PANTHER" id="PTHR17068:SF12">
    <property type="entry name" value="MYELOID-ASSOCIATED DIFFERENTIATION MARKER-LIKE PROTEIN 2"/>
    <property type="match status" value="1"/>
</dbReference>
<evidence type="ECO:0000256" key="4">
    <source>
        <dbReference type="ARBA" id="ARBA00022989"/>
    </source>
</evidence>
<evidence type="ECO:0000256" key="5">
    <source>
        <dbReference type="ARBA" id="ARBA00023136"/>
    </source>
</evidence>